<dbReference type="AlphaFoldDB" id="A0A4P9W7I6"/>
<keyword evidence="2" id="KW-0418">Kinase</keyword>
<dbReference type="SUPFAM" id="SSF56112">
    <property type="entry name" value="Protein kinase-like (PK-like)"/>
    <property type="match status" value="1"/>
</dbReference>
<sequence>MSTGRADGQETSEIREGMQIDKEKLEAYLVSRMPAPFALPLNVKQFKLGQSNPTYFLKDASGTRYVLRKKPPGTLISQTAHAVEREFQCLKALGSHTKVPVPKVYVLCEDVNVVGTPFYVMEFLDGRIFTDNLLQTVPKPDRKAYYFSIVETLARLHKANYKEIGLQNYGKAGGFYERQIRRLVQVSQAQGAVKDASGAAVGQLYKLEESIAWFKKNQVPDEVTVCHGDFKLDNIVFSPKTSQVIGLLDWELSTIGHPLSDLANLLLPFYTPSKPFGSQLGLADLPRPLDIPEADEIIREYCRQAGRPYPIPNWDFCVAFAFFRV</sequence>
<dbReference type="GO" id="GO:0004672">
    <property type="term" value="F:protein kinase activity"/>
    <property type="evidence" value="ECO:0007669"/>
    <property type="project" value="InterPro"/>
</dbReference>
<evidence type="ECO:0000313" key="3">
    <source>
        <dbReference type="Proteomes" id="UP000269721"/>
    </source>
</evidence>
<dbReference type="Gene3D" id="3.30.200.20">
    <property type="entry name" value="Phosphorylase Kinase, domain 1"/>
    <property type="match status" value="1"/>
</dbReference>
<keyword evidence="3" id="KW-1185">Reference proteome</keyword>
<dbReference type="InterPro" id="IPR002575">
    <property type="entry name" value="Aminoglycoside_PTrfase"/>
</dbReference>
<feature type="domain" description="Aminoglycoside phosphotransferase" evidence="1">
    <location>
        <begin position="43"/>
        <end position="273"/>
    </location>
</feature>
<dbReference type="InterPro" id="IPR041726">
    <property type="entry name" value="ACAD10_11_N"/>
</dbReference>
<dbReference type="OrthoDB" id="191037at2759"/>
<gene>
    <name evidence="2" type="ORF">BDK51DRAFT_17808</name>
</gene>
<dbReference type="InterPro" id="IPR011009">
    <property type="entry name" value="Kinase-like_dom_sf"/>
</dbReference>
<name>A0A4P9W7I6_9FUNG</name>
<organism evidence="2 3">
    <name type="scientific">Blyttiomyces helicus</name>
    <dbReference type="NCBI Taxonomy" id="388810"/>
    <lineage>
        <taxon>Eukaryota</taxon>
        <taxon>Fungi</taxon>
        <taxon>Fungi incertae sedis</taxon>
        <taxon>Chytridiomycota</taxon>
        <taxon>Chytridiomycota incertae sedis</taxon>
        <taxon>Chytridiomycetes</taxon>
        <taxon>Chytridiomycetes incertae sedis</taxon>
        <taxon>Blyttiomyces</taxon>
    </lineage>
</organism>
<dbReference type="PANTHER" id="PTHR47829:SF1">
    <property type="entry name" value="HAD FAMILY PHOSPHATASE"/>
    <property type="match status" value="1"/>
</dbReference>
<evidence type="ECO:0000313" key="2">
    <source>
        <dbReference type="EMBL" id="RKO88431.1"/>
    </source>
</evidence>
<dbReference type="Gene3D" id="3.90.1200.10">
    <property type="match status" value="1"/>
</dbReference>
<protein>
    <submittedName>
        <fullName evidence="2">Kinase-like domain-containing protein</fullName>
    </submittedName>
</protein>
<dbReference type="PANTHER" id="PTHR47829">
    <property type="entry name" value="HYDROLASE, PUTATIVE (AFU_ORTHOLOGUE AFUA_1G12880)-RELATED"/>
    <property type="match status" value="1"/>
</dbReference>
<dbReference type="InterPro" id="IPR052898">
    <property type="entry name" value="ACAD10-like"/>
</dbReference>
<dbReference type="InterPro" id="IPR008271">
    <property type="entry name" value="Ser/Thr_kinase_AS"/>
</dbReference>
<reference evidence="3" key="1">
    <citation type="journal article" date="2018" name="Nat. Microbiol.">
        <title>Leveraging single-cell genomics to expand the fungal tree of life.</title>
        <authorList>
            <person name="Ahrendt S.R."/>
            <person name="Quandt C.A."/>
            <person name="Ciobanu D."/>
            <person name="Clum A."/>
            <person name="Salamov A."/>
            <person name="Andreopoulos B."/>
            <person name="Cheng J.F."/>
            <person name="Woyke T."/>
            <person name="Pelin A."/>
            <person name="Henrissat B."/>
            <person name="Reynolds N.K."/>
            <person name="Benny G.L."/>
            <person name="Smith M.E."/>
            <person name="James T.Y."/>
            <person name="Grigoriev I.V."/>
        </authorList>
    </citation>
    <scope>NUCLEOTIDE SEQUENCE [LARGE SCALE GENOMIC DNA]</scope>
</reference>
<dbReference type="PROSITE" id="PS00108">
    <property type="entry name" value="PROTEIN_KINASE_ST"/>
    <property type="match status" value="1"/>
</dbReference>
<keyword evidence="2" id="KW-0808">Transferase</keyword>
<proteinExistence type="predicted"/>
<dbReference type="Pfam" id="PF01636">
    <property type="entry name" value="APH"/>
    <property type="match status" value="1"/>
</dbReference>
<dbReference type="Proteomes" id="UP000269721">
    <property type="component" value="Unassembled WGS sequence"/>
</dbReference>
<dbReference type="CDD" id="cd05154">
    <property type="entry name" value="ACAD10_11_N-like"/>
    <property type="match status" value="1"/>
</dbReference>
<accession>A0A4P9W7I6</accession>
<dbReference type="EMBL" id="KZ996720">
    <property type="protein sequence ID" value="RKO88431.1"/>
    <property type="molecule type" value="Genomic_DNA"/>
</dbReference>
<feature type="non-terminal residue" evidence="2">
    <location>
        <position position="325"/>
    </location>
</feature>
<evidence type="ECO:0000259" key="1">
    <source>
        <dbReference type="Pfam" id="PF01636"/>
    </source>
</evidence>